<dbReference type="InterPro" id="IPR036513">
    <property type="entry name" value="STAS_dom_sf"/>
</dbReference>
<dbReference type="SUPFAM" id="SSF52091">
    <property type="entry name" value="SpoIIaa-like"/>
    <property type="match status" value="1"/>
</dbReference>
<name>A0ABT9QJH2_9ACTN</name>
<proteinExistence type="predicted"/>
<dbReference type="Pfam" id="PF01740">
    <property type="entry name" value="STAS"/>
    <property type="match status" value="1"/>
</dbReference>
<evidence type="ECO:0000259" key="1">
    <source>
        <dbReference type="PROSITE" id="PS50801"/>
    </source>
</evidence>
<evidence type="ECO:0000313" key="2">
    <source>
        <dbReference type="EMBL" id="MDP9846898.1"/>
    </source>
</evidence>
<evidence type="ECO:0000313" key="3">
    <source>
        <dbReference type="Proteomes" id="UP001225356"/>
    </source>
</evidence>
<dbReference type="EMBL" id="JAUSQU010000001">
    <property type="protein sequence ID" value="MDP9846898.1"/>
    <property type="molecule type" value="Genomic_DNA"/>
</dbReference>
<organism evidence="2 3">
    <name type="scientific">Streptosporangium lutulentum</name>
    <dbReference type="NCBI Taxonomy" id="1461250"/>
    <lineage>
        <taxon>Bacteria</taxon>
        <taxon>Bacillati</taxon>
        <taxon>Actinomycetota</taxon>
        <taxon>Actinomycetes</taxon>
        <taxon>Streptosporangiales</taxon>
        <taxon>Streptosporangiaceae</taxon>
        <taxon>Streptosporangium</taxon>
    </lineage>
</organism>
<dbReference type="PROSITE" id="PS50801">
    <property type="entry name" value="STAS"/>
    <property type="match status" value="1"/>
</dbReference>
<gene>
    <name evidence="2" type="ORF">J2853_006109</name>
</gene>
<dbReference type="InterPro" id="IPR002645">
    <property type="entry name" value="STAS_dom"/>
</dbReference>
<protein>
    <submittedName>
        <fullName evidence="2">Anti-anti-sigma factor</fullName>
    </submittedName>
</protein>
<dbReference type="CDD" id="cd07043">
    <property type="entry name" value="STAS_anti-anti-sigma_factors"/>
    <property type="match status" value="1"/>
</dbReference>
<feature type="domain" description="STAS" evidence="1">
    <location>
        <begin position="1"/>
        <end position="83"/>
    </location>
</feature>
<accession>A0ABT9QJH2</accession>
<sequence length="100" mass="10755">MKLDRVLLTFEALTLVVDLTHVTFMASAGVGAMVEIQEKVLERSGRLMVVLPAGGCPHRLFELTGMMGYLDVRETLEGAVRALREGELSPAPGTVAGEMP</sequence>
<comment type="caution">
    <text evidence="2">The sequence shown here is derived from an EMBL/GenBank/DDBJ whole genome shotgun (WGS) entry which is preliminary data.</text>
</comment>
<reference evidence="2 3" key="1">
    <citation type="submission" date="2023-07" db="EMBL/GenBank/DDBJ databases">
        <title>Sequencing the genomes of 1000 actinobacteria strains.</title>
        <authorList>
            <person name="Klenk H.-P."/>
        </authorList>
    </citation>
    <scope>NUCLEOTIDE SEQUENCE [LARGE SCALE GENOMIC DNA]</scope>
    <source>
        <strain evidence="2 3">DSM 46740</strain>
    </source>
</reference>
<keyword evidence="3" id="KW-1185">Reference proteome</keyword>
<dbReference type="Gene3D" id="3.30.750.24">
    <property type="entry name" value="STAS domain"/>
    <property type="match status" value="1"/>
</dbReference>
<dbReference type="Proteomes" id="UP001225356">
    <property type="component" value="Unassembled WGS sequence"/>
</dbReference>